<evidence type="ECO:0000313" key="1">
    <source>
        <dbReference type="EMBL" id="KAA6186336.1"/>
    </source>
</evidence>
<dbReference type="OrthoDB" id="6238348at2"/>
<dbReference type="Proteomes" id="UP000322981">
    <property type="component" value="Unassembled WGS sequence"/>
</dbReference>
<protein>
    <submittedName>
        <fullName evidence="1">Uncharacterized protein</fullName>
    </submittedName>
</protein>
<dbReference type="RefSeq" id="WP_150091386.1">
    <property type="nucleotide sequence ID" value="NZ_JBFUOH010000027.1"/>
</dbReference>
<sequence length="102" mass="11304">MAAAAPRRKPDTRTAMRRLIGQVRAALPFESPAARLCDGACNGCSVKLLEFLEAELSDWEQRLGRGERPDFGDLARLAKTSRKVHRVLVRNGVVEPELPHAE</sequence>
<organism evidence="1 2">
    <name type="scientific">Thiohalocapsa marina</name>
    <dbReference type="NCBI Taxonomy" id="424902"/>
    <lineage>
        <taxon>Bacteria</taxon>
        <taxon>Pseudomonadati</taxon>
        <taxon>Pseudomonadota</taxon>
        <taxon>Gammaproteobacteria</taxon>
        <taxon>Chromatiales</taxon>
        <taxon>Chromatiaceae</taxon>
        <taxon>Thiohalocapsa</taxon>
    </lineage>
</organism>
<reference evidence="1 2" key="1">
    <citation type="submission" date="2019-09" db="EMBL/GenBank/DDBJ databases">
        <title>Whole-genome sequence of the purple sulfur bacterium Thiohalocapsa marina DSM 19078.</title>
        <authorList>
            <person name="Kyndt J.A."/>
            <person name="Meyer T.E."/>
        </authorList>
    </citation>
    <scope>NUCLEOTIDE SEQUENCE [LARGE SCALE GENOMIC DNA]</scope>
    <source>
        <strain evidence="1 2">DSM 19078</strain>
    </source>
</reference>
<dbReference type="EMBL" id="VWXX01000005">
    <property type="protein sequence ID" value="KAA6186336.1"/>
    <property type="molecule type" value="Genomic_DNA"/>
</dbReference>
<evidence type="ECO:0000313" key="2">
    <source>
        <dbReference type="Proteomes" id="UP000322981"/>
    </source>
</evidence>
<comment type="caution">
    <text evidence="1">The sequence shown here is derived from an EMBL/GenBank/DDBJ whole genome shotgun (WGS) entry which is preliminary data.</text>
</comment>
<name>A0A5M8FQW6_9GAMM</name>
<keyword evidence="2" id="KW-1185">Reference proteome</keyword>
<proteinExistence type="predicted"/>
<gene>
    <name evidence="1" type="ORF">F2Q65_05955</name>
</gene>
<dbReference type="AlphaFoldDB" id="A0A5M8FQW6"/>
<accession>A0A5M8FQW6</accession>